<dbReference type="GeneID" id="26839955"/>
<feature type="region of interest" description="Disordered" evidence="1">
    <location>
        <begin position="182"/>
        <end position="258"/>
    </location>
</feature>
<dbReference type="EMBL" id="LMYN01000057">
    <property type="protein sequence ID" value="KSA01314.1"/>
    <property type="molecule type" value="Genomic_DNA"/>
</dbReference>
<accession>A0A0V1PYT5</accession>
<organism evidence="2 3">
    <name type="scientific">Debaryomyces fabryi</name>
    <dbReference type="NCBI Taxonomy" id="58627"/>
    <lineage>
        <taxon>Eukaryota</taxon>
        <taxon>Fungi</taxon>
        <taxon>Dikarya</taxon>
        <taxon>Ascomycota</taxon>
        <taxon>Saccharomycotina</taxon>
        <taxon>Pichiomycetes</taxon>
        <taxon>Debaryomycetaceae</taxon>
        <taxon>Debaryomyces</taxon>
    </lineage>
</organism>
<dbReference type="AlphaFoldDB" id="A0A0V1PYT5"/>
<keyword evidence="3" id="KW-1185">Reference proteome</keyword>
<evidence type="ECO:0000313" key="2">
    <source>
        <dbReference type="EMBL" id="KSA01314.1"/>
    </source>
</evidence>
<dbReference type="OrthoDB" id="4093878at2759"/>
<evidence type="ECO:0000313" key="3">
    <source>
        <dbReference type="Proteomes" id="UP000054251"/>
    </source>
</evidence>
<name>A0A0V1PYT5_9ASCO</name>
<dbReference type="Proteomes" id="UP000054251">
    <property type="component" value="Unassembled WGS sequence"/>
</dbReference>
<comment type="caution">
    <text evidence="2">The sequence shown here is derived from an EMBL/GenBank/DDBJ whole genome shotgun (WGS) entry which is preliminary data.</text>
</comment>
<gene>
    <name evidence="2" type="ORF">AC631_02946</name>
</gene>
<proteinExistence type="predicted"/>
<sequence>MISYYTSPHYNADPFNPYCIGSHKSLFNDVMHQFDRQFYYNQSQKMLEKMSKPSSVKQVETADGYQIQIAKRFGDFNGYEVKVIRDLSGDFLLKIEGNNDQFERKYELDPEMVEIREIDWKWFRNENVLVLNIPKRKYRQEERKKVKSVKKSNCKKFSPKRKVVNDKRLHHKLDKLEAALKEEQRQRNSEKQEEYLKQQENDQRSLTSDEALFEHEENIQLPSLSAESSPALESDTSSETESIESEPIKAKKKNRLPSIEEVEDEEFILLRKNMI</sequence>
<feature type="compositionally biased region" description="Low complexity" evidence="1">
    <location>
        <begin position="221"/>
        <end position="235"/>
    </location>
</feature>
<protein>
    <submittedName>
        <fullName evidence="2">Uncharacterized protein</fullName>
    </submittedName>
</protein>
<reference evidence="2 3" key="1">
    <citation type="submission" date="2015-11" db="EMBL/GenBank/DDBJ databases">
        <title>The genome of Debaryomyces fabryi.</title>
        <authorList>
            <person name="Tafer H."/>
            <person name="Lopandic K."/>
        </authorList>
    </citation>
    <scope>NUCLEOTIDE SEQUENCE [LARGE SCALE GENOMIC DNA]</scope>
    <source>
        <strain evidence="2 3">CBS 789</strain>
    </source>
</reference>
<evidence type="ECO:0000256" key="1">
    <source>
        <dbReference type="SAM" id="MobiDB-lite"/>
    </source>
</evidence>
<feature type="compositionally biased region" description="Basic and acidic residues" evidence="1">
    <location>
        <begin position="182"/>
        <end position="203"/>
    </location>
</feature>
<dbReference type="RefSeq" id="XP_015467416.1">
    <property type="nucleotide sequence ID" value="XM_015611775.1"/>
</dbReference>